<proteinExistence type="predicted"/>
<organism evidence="1 2">
    <name type="scientific">Arcticibacter svalbardensis MN12-7</name>
    <dbReference type="NCBI Taxonomy" id="1150600"/>
    <lineage>
        <taxon>Bacteria</taxon>
        <taxon>Pseudomonadati</taxon>
        <taxon>Bacteroidota</taxon>
        <taxon>Sphingobacteriia</taxon>
        <taxon>Sphingobacteriales</taxon>
        <taxon>Sphingobacteriaceae</taxon>
        <taxon>Arcticibacter</taxon>
    </lineage>
</organism>
<dbReference type="STRING" id="1150600.ADIARSV_3064"/>
<comment type="caution">
    <text evidence="1">The sequence shown here is derived from an EMBL/GenBank/DDBJ whole genome shotgun (WGS) entry which is preliminary data.</text>
</comment>
<gene>
    <name evidence="1" type="ORF">ADIARSV_3064</name>
</gene>
<dbReference type="Proteomes" id="UP000014174">
    <property type="component" value="Unassembled WGS sequence"/>
</dbReference>
<accession>R9GXP5</accession>
<dbReference type="RefSeq" id="WP_016196294.1">
    <property type="nucleotide sequence ID" value="NZ_AQPN01000105.1"/>
</dbReference>
<dbReference type="AlphaFoldDB" id="R9GXP5"/>
<evidence type="ECO:0008006" key="3">
    <source>
        <dbReference type="Google" id="ProtNLM"/>
    </source>
</evidence>
<evidence type="ECO:0000313" key="2">
    <source>
        <dbReference type="Proteomes" id="UP000014174"/>
    </source>
</evidence>
<dbReference type="eggNOG" id="ENOG502Z9EE">
    <property type="taxonomic scope" value="Bacteria"/>
</dbReference>
<evidence type="ECO:0000313" key="1">
    <source>
        <dbReference type="EMBL" id="EOR93724.1"/>
    </source>
</evidence>
<name>R9GXP5_9SPHI</name>
<protein>
    <recommendedName>
        <fullName evidence="3">SD-repeat containing protein B domain-containing protein</fullName>
    </recommendedName>
</protein>
<sequence>MIISKDIFSVYRIYKTCIVVFLVVFSFHAKAQQSEKKIDFILSQKEIEVTGNDLTNIVLKVINRGNVALDARVRIVADKSMQLLSKENRKVNLQPGDSLFIPVKFLMTDKHIAGLDYKVNFYLEDGKGLLKQDTCIIRIGVKKNVTMTALISTIILNGLNDSINIPLRIANEGNTIQKISIVPTFPSTSQGSGFHSTIQLILPAFKDTLIYIHKPITREILQSESYTINILGIYFNGDLFGQSNVDVQVLKSVRKRNFDPEITPYRGNYNNSISLTAQNFLNEYAAYELAGGGVVDFPGARMGYNIDATVFQNDPNHPNLRNTFLSFEGHNTGLTVGNISRNFDLNLTGRGATAFLADTARKSNYEVGYIDNLSNLISNSGNLIYDSGRSAWGKFEHTGKSLVFQTTAIYNRDPYMLVDNVLIINDFSWITSKKNRLSATFNAGSTDGFTDSTKKKSGFLAGLNADWKIKGLLLNSSNLVSSGYYPGSRKGSSIFTERLSYYSKRVNLWAGFNYFNYHPGSLPGNIYSTKYGSSKSEIGVSKIFGNLSFLLSPLYQTEMGQYSLVLNSYSQEKIESLRLVTQMNYSNRVTKQSLFLNLESGVAHNSFNDKDQFQLKVSGNYRYGPFNLNANLQYGNFYLGEAFNSYTKQIGNFSNINIVPGIQKKLFKNKMIVDAGISYSKSSTTGKSWLLTGRTEYQLSSGTQCFASLAGSQYAFNEYKYTSNNLQLGITQKIANARLGKNLNTLDVFVYRDQNQNGQYDKGDINAFQQLIYINGIAFITNKEGVVTYKNLKESIYSISIPTSGNWYSSDQQILLNQKHIRLEIPLSKTATLKGKIKYVFNEFSYEIKKAQLGITIEASDERGRITRTKTDDIGQFVFYLPVGNYTISVASNELQEEVTCSNNNQDVLVVQKKIENLNFELSIKGRKVETKKFVSPSILKSNIKN</sequence>
<keyword evidence="2" id="KW-1185">Reference proteome</keyword>
<reference evidence="1 2" key="1">
    <citation type="journal article" date="2013" name="Genome Announc.">
        <title>Draft Genome Sequence of Arcticibacter svalbardensis Strain MN12-7T, a Member of the Family Sphingobacteriaceae Isolated from an Arctic Soil Sample.</title>
        <authorList>
            <person name="Shivaji S."/>
            <person name="Ara S."/>
            <person name="Prasad S."/>
            <person name="Manasa B.P."/>
            <person name="Begum Z."/>
            <person name="Singh A."/>
            <person name="Kumar Pinnaka A."/>
        </authorList>
    </citation>
    <scope>NUCLEOTIDE SEQUENCE [LARGE SCALE GENOMIC DNA]</scope>
    <source>
        <strain evidence="1 2">MN12-7</strain>
    </source>
</reference>
<dbReference type="OrthoDB" id="908824at2"/>
<dbReference type="EMBL" id="AQPN01000105">
    <property type="protein sequence ID" value="EOR93724.1"/>
    <property type="molecule type" value="Genomic_DNA"/>
</dbReference>